<feature type="DNA-binding region" description="H-T-H motif" evidence="4">
    <location>
        <begin position="25"/>
        <end position="44"/>
    </location>
</feature>
<dbReference type="InterPro" id="IPR036271">
    <property type="entry name" value="Tet_transcr_reg_TetR-rel_C_sf"/>
</dbReference>
<accession>A0A3D9LBE0</accession>
<keyword evidence="1" id="KW-0805">Transcription regulation</keyword>
<reference evidence="6 7" key="1">
    <citation type="submission" date="2018-07" db="EMBL/GenBank/DDBJ databases">
        <title>Sequencing the genomes of 1000 actinobacteria strains.</title>
        <authorList>
            <person name="Klenk H.-P."/>
        </authorList>
    </citation>
    <scope>NUCLEOTIDE SEQUENCE [LARGE SCALE GENOMIC DNA]</scope>
    <source>
        <strain evidence="6 7">DSM 14442</strain>
    </source>
</reference>
<evidence type="ECO:0000313" key="6">
    <source>
        <dbReference type="EMBL" id="REE03180.1"/>
    </source>
</evidence>
<evidence type="ECO:0000256" key="3">
    <source>
        <dbReference type="ARBA" id="ARBA00023163"/>
    </source>
</evidence>
<dbReference type="InterPro" id="IPR009057">
    <property type="entry name" value="Homeodomain-like_sf"/>
</dbReference>
<keyword evidence="7" id="KW-1185">Reference proteome</keyword>
<gene>
    <name evidence="6" type="ORF">C8E99_0984</name>
</gene>
<dbReference type="SUPFAM" id="SSF48498">
    <property type="entry name" value="Tetracyclin repressor-like, C-terminal domain"/>
    <property type="match status" value="1"/>
</dbReference>
<feature type="domain" description="HTH tetR-type" evidence="5">
    <location>
        <begin position="2"/>
        <end position="62"/>
    </location>
</feature>
<protein>
    <submittedName>
        <fullName evidence="6">TetR family transcriptional regulator</fullName>
    </submittedName>
</protein>
<organism evidence="6 7">
    <name type="scientific">Citricoccus muralis</name>
    <dbReference type="NCBI Taxonomy" id="169134"/>
    <lineage>
        <taxon>Bacteria</taxon>
        <taxon>Bacillati</taxon>
        <taxon>Actinomycetota</taxon>
        <taxon>Actinomycetes</taxon>
        <taxon>Micrococcales</taxon>
        <taxon>Micrococcaceae</taxon>
        <taxon>Citricoccus</taxon>
    </lineage>
</organism>
<keyword evidence="2 4" id="KW-0238">DNA-binding</keyword>
<dbReference type="PANTHER" id="PTHR30055:SF234">
    <property type="entry name" value="HTH-TYPE TRANSCRIPTIONAL REGULATOR BETI"/>
    <property type="match status" value="1"/>
</dbReference>
<evidence type="ECO:0000256" key="2">
    <source>
        <dbReference type="ARBA" id="ARBA00023125"/>
    </source>
</evidence>
<dbReference type="PROSITE" id="PS50977">
    <property type="entry name" value="HTH_TETR_2"/>
    <property type="match status" value="1"/>
</dbReference>
<evidence type="ECO:0000256" key="1">
    <source>
        <dbReference type="ARBA" id="ARBA00023015"/>
    </source>
</evidence>
<name>A0A3D9LBE0_9MICC</name>
<evidence type="ECO:0000313" key="7">
    <source>
        <dbReference type="Proteomes" id="UP000256727"/>
    </source>
</evidence>
<dbReference type="Proteomes" id="UP000256727">
    <property type="component" value="Unassembled WGS sequence"/>
</dbReference>
<dbReference type="InterPro" id="IPR050109">
    <property type="entry name" value="HTH-type_TetR-like_transc_reg"/>
</dbReference>
<dbReference type="OrthoDB" id="9816296at2"/>
<dbReference type="RefSeq" id="WP_115931337.1">
    <property type="nucleotide sequence ID" value="NZ_QREH01000001.1"/>
</dbReference>
<dbReference type="AlphaFoldDB" id="A0A3D9LBE0"/>
<evidence type="ECO:0000259" key="5">
    <source>
        <dbReference type="PROSITE" id="PS50977"/>
    </source>
</evidence>
<dbReference type="Gene3D" id="1.10.357.10">
    <property type="entry name" value="Tetracycline Repressor, domain 2"/>
    <property type="match status" value="1"/>
</dbReference>
<proteinExistence type="predicted"/>
<evidence type="ECO:0000256" key="4">
    <source>
        <dbReference type="PROSITE-ProRule" id="PRU00335"/>
    </source>
</evidence>
<sequence length="197" mass="21689">MNDTRDRIVAAATAIVVEGLETRPSVRAVAARAGVGASTLRHHFPTQRELLETVWQKMFSDQYPDERIHDTSVPARERLLECLMNLLTPIGEGGQAREFWVQLLRSFEGMVSTTQTKSAFADFARGADARVQSWLDVLEAEGQVAPGDRSRQVLFLLTVIDGLAIGRAMPASGDLDRTRERGVLEDAIDAVLTPSSR</sequence>
<comment type="caution">
    <text evidence="6">The sequence shown here is derived from an EMBL/GenBank/DDBJ whole genome shotgun (WGS) entry which is preliminary data.</text>
</comment>
<dbReference type="SUPFAM" id="SSF46689">
    <property type="entry name" value="Homeodomain-like"/>
    <property type="match status" value="1"/>
</dbReference>
<dbReference type="Pfam" id="PF00440">
    <property type="entry name" value="TetR_N"/>
    <property type="match status" value="1"/>
</dbReference>
<dbReference type="InterPro" id="IPR001647">
    <property type="entry name" value="HTH_TetR"/>
</dbReference>
<dbReference type="EMBL" id="QREH01000001">
    <property type="protein sequence ID" value="REE03180.1"/>
    <property type="molecule type" value="Genomic_DNA"/>
</dbReference>
<dbReference type="GO" id="GO:0003700">
    <property type="term" value="F:DNA-binding transcription factor activity"/>
    <property type="evidence" value="ECO:0007669"/>
    <property type="project" value="TreeGrafter"/>
</dbReference>
<dbReference type="PANTHER" id="PTHR30055">
    <property type="entry name" value="HTH-TYPE TRANSCRIPTIONAL REGULATOR RUTR"/>
    <property type="match status" value="1"/>
</dbReference>
<keyword evidence="3" id="KW-0804">Transcription</keyword>
<dbReference type="GO" id="GO:0000976">
    <property type="term" value="F:transcription cis-regulatory region binding"/>
    <property type="evidence" value="ECO:0007669"/>
    <property type="project" value="TreeGrafter"/>
</dbReference>